<dbReference type="EC" id="1.1.5.3" evidence="3"/>
<dbReference type="SUPFAM" id="SSF51905">
    <property type="entry name" value="FAD/NAD(P)-binding domain"/>
    <property type="match status" value="1"/>
</dbReference>
<dbReference type="PANTHER" id="PTHR42720">
    <property type="entry name" value="GLYCEROL-3-PHOSPHATE DEHYDROGENASE"/>
    <property type="match status" value="1"/>
</dbReference>
<dbReference type="Gene3D" id="1.10.10.1100">
    <property type="entry name" value="BFD-like [2Fe-2S]-binding domain"/>
    <property type="match status" value="1"/>
</dbReference>
<dbReference type="Gene3D" id="3.30.9.10">
    <property type="entry name" value="D-Amino Acid Oxidase, subunit A, domain 2"/>
    <property type="match status" value="1"/>
</dbReference>
<dbReference type="EMBL" id="CBXI010000012">
    <property type="protein sequence ID" value="CDL90851.1"/>
    <property type="molecule type" value="Genomic_DNA"/>
</dbReference>
<feature type="domain" description="BFD-like [2Fe-2S]-binding" evidence="2">
    <location>
        <begin position="381"/>
        <end position="434"/>
    </location>
</feature>
<protein>
    <submittedName>
        <fullName evidence="3">Glycerol-3-phosphate dehydrogenase</fullName>
        <ecNumber evidence="3">1.1.5.3</ecNumber>
    </submittedName>
</protein>
<reference evidence="3 4" key="1">
    <citation type="journal article" date="2015" name="Genome Announc.">
        <title>Draft Genome Sequence of Clostridium tyrobutyricum Strain DIVETGP, Isolated from Cow's Milk for Grana Padano Production.</title>
        <authorList>
            <person name="Soggiu A."/>
            <person name="Piras C."/>
            <person name="Gaiarsa S."/>
            <person name="Sassera D."/>
            <person name="Roncada P."/>
            <person name="Bendixen E."/>
            <person name="Brasca M."/>
            <person name="Bonizzi L."/>
        </authorList>
    </citation>
    <scope>NUCLEOTIDE SEQUENCE [LARGE SCALE GENOMIC DNA]</scope>
    <source>
        <strain evidence="3 4">DIVETGP</strain>
    </source>
</reference>
<comment type="caution">
    <text evidence="3">The sequence shown here is derived from an EMBL/GenBank/DDBJ whole genome shotgun (WGS) entry which is preliminary data.</text>
</comment>
<feature type="domain" description="FAD dependent oxidoreductase" evidence="1">
    <location>
        <begin position="4"/>
        <end position="264"/>
    </location>
</feature>
<evidence type="ECO:0000313" key="3">
    <source>
        <dbReference type="EMBL" id="CDL90851.1"/>
    </source>
</evidence>
<dbReference type="OrthoDB" id="9794226at2"/>
<dbReference type="InterPro" id="IPR041854">
    <property type="entry name" value="BFD-like_2Fe2S-bd_dom_sf"/>
</dbReference>
<organism evidence="3 4">
    <name type="scientific">Clostridium tyrobutyricum DIVETGP</name>
    <dbReference type="NCBI Taxonomy" id="1408889"/>
    <lineage>
        <taxon>Bacteria</taxon>
        <taxon>Bacillati</taxon>
        <taxon>Bacillota</taxon>
        <taxon>Clostridia</taxon>
        <taxon>Eubacteriales</taxon>
        <taxon>Clostridiaceae</taxon>
        <taxon>Clostridium</taxon>
    </lineage>
</organism>
<dbReference type="GO" id="GO:0004368">
    <property type="term" value="F:glycerol-3-phosphate dehydrogenase (quinone) activity"/>
    <property type="evidence" value="ECO:0007669"/>
    <property type="project" value="UniProtKB-EC"/>
</dbReference>
<accession>W6N3Y6</accession>
<dbReference type="RefSeq" id="WP_017895765.1">
    <property type="nucleotide sequence ID" value="NZ_CBXI010000012.1"/>
</dbReference>
<dbReference type="Proteomes" id="UP000019482">
    <property type="component" value="Unassembled WGS sequence"/>
</dbReference>
<evidence type="ECO:0000259" key="2">
    <source>
        <dbReference type="Pfam" id="PF04324"/>
    </source>
</evidence>
<evidence type="ECO:0000313" key="4">
    <source>
        <dbReference type="Proteomes" id="UP000019482"/>
    </source>
</evidence>
<proteinExistence type="predicted"/>
<keyword evidence="4" id="KW-1185">Reference proteome</keyword>
<dbReference type="Gene3D" id="3.50.50.60">
    <property type="entry name" value="FAD/NAD(P)-binding domain"/>
    <property type="match status" value="1"/>
</dbReference>
<gene>
    <name evidence="3" type="ORF">CTDIVETGP_0921</name>
</gene>
<dbReference type="CDD" id="cd19946">
    <property type="entry name" value="GlpA-like_Fer2_BFD-like"/>
    <property type="match status" value="1"/>
</dbReference>
<dbReference type="PANTHER" id="PTHR42720:SF1">
    <property type="entry name" value="GLYCEROL 3-PHOSPHATE OXIDASE"/>
    <property type="match status" value="1"/>
</dbReference>
<dbReference type="InterPro" id="IPR007419">
    <property type="entry name" value="BFD-like_2Fe2S-bd_dom"/>
</dbReference>
<dbReference type="InterPro" id="IPR036188">
    <property type="entry name" value="FAD/NAD-bd_sf"/>
</dbReference>
<name>W6N3Y6_CLOTY</name>
<dbReference type="Pfam" id="PF04324">
    <property type="entry name" value="Fer2_BFD"/>
    <property type="match status" value="1"/>
</dbReference>
<keyword evidence="3" id="KW-0560">Oxidoreductase</keyword>
<evidence type="ECO:0000259" key="1">
    <source>
        <dbReference type="Pfam" id="PF01266"/>
    </source>
</evidence>
<sequence>MDYDVLILGGGIVGCAVAYELSKYSLNIALIEKEYDIANDVALINSSVVYDGVECETTLLSRLESMGNSIIRNIASKFNINFSKKGYLVLSDNESSEEELNKLYNRALDRGIKNIYLLNQKETLKIEPNLNTKVRKSIYSKNVGIISPYDLAISYGEIAFDNGVNFKLEEEVLDIQSMSKGFKVVTNKNKFTCSVVLNTTPKENYSIDNINMASIKKGYINYFLIENIGNRYNNNSVISALEKNNGRIYIIPTDNNGLMVEITTNSKISYEDGLQIIKKYIGEIDENNINIFYESRYYNDDNIIDDSLIDKGYIKVIEKHRGQITMTPAISKIVCETIVNNLKCIPKKDFIDKRREFYRFRDMTNDKRKEIIKLNKKYGKIVCYCEKVTEGEIIDAIRRPLGARTIEGIKRRTGATFGNCRGAQCLYKVSSILSRETNKNMTDIVKNSKNSKIILGRIKEFDEI</sequence>
<dbReference type="InterPro" id="IPR052745">
    <property type="entry name" value="G3P_Oxidase/Oxidoreductase"/>
</dbReference>
<dbReference type="Pfam" id="PF01266">
    <property type="entry name" value="DAO"/>
    <property type="match status" value="1"/>
</dbReference>
<dbReference type="InterPro" id="IPR006076">
    <property type="entry name" value="FAD-dep_OxRdtase"/>
</dbReference>
<dbReference type="AlphaFoldDB" id="W6N3Y6"/>
<dbReference type="GeneID" id="29420135"/>